<reference evidence="3" key="1">
    <citation type="journal article" date="2019" name="Int. J. Syst. Evol. Microbiol.">
        <title>The Global Catalogue of Microorganisms (GCM) 10K type strain sequencing project: providing services to taxonomists for standard genome sequencing and annotation.</title>
        <authorList>
            <consortium name="The Broad Institute Genomics Platform"/>
            <consortium name="The Broad Institute Genome Sequencing Center for Infectious Disease"/>
            <person name="Wu L."/>
            <person name="Ma J."/>
        </authorList>
    </citation>
    <scope>NUCLEOTIDE SEQUENCE [LARGE SCALE GENOMIC DNA]</scope>
    <source>
        <strain evidence="3">JCM 17138</strain>
    </source>
</reference>
<name>A0ABP7JHP5_9ACTN</name>
<feature type="region of interest" description="Disordered" evidence="1">
    <location>
        <begin position="1"/>
        <end position="20"/>
    </location>
</feature>
<evidence type="ECO:0000256" key="1">
    <source>
        <dbReference type="SAM" id="MobiDB-lite"/>
    </source>
</evidence>
<accession>A0ABP7JHP5</accession>
<evidence type="ECO:0000313" key="3">
    <source>
        <dbReference type="Proteomes" id="UP001501009"/>
    </source>
</evidence>
<sequence>MAKARLLNPYRSGATAEDPSNARAVTVGRYTFTPAAAYSAAEACGTLHGDGARIELQVTGALFTEFLTVLDTAQEELGRRWNDQGRAGCHAAT</sequence>
<gene>
    <name evidence="2" type="ORF">GCM10022403_090850</name>
</gene>
<comment type="caution">
    <text evidence="2">The sequence shown here is derived from an EMBL/GenBank/DDBJ whole genome shotgun (WGS) entry which is preliminary data.</text>
</comment>
<protein>
    <submittedName>
        <fullName evidence="2">Uncharacterized protein</fullName>
    </submittedName>
</protein>
<organism evidence="2 3">
    <name type="scientific">Streptomyces coacervatus</name>
    <dbReference type="NCBI Taxonomy" id="647381"/>
    <lineage>
        <taxon>Bacteria</taxon>
        <taxon>Bacillati</taxon>
        <taxon>Actinomycetota</taxon>
        <taxon>Actinomycetes</taxon>
        <taxon>Kitasatosporales</taxon>
        <taxon>Streptomycetaceae</taxon>
        <taxon>Streptomyces</taxon>
    </lineage>
</organism>
<dbReference type="Proteomes" id="UP001501009">
    <property type="component" value="Unassembled WGS sequence"/>
</dbReference>
<dbReference type="EMBL" id="BAABDE010000047">
    <property type="protein sequence ID" value="GAA3844769.1"/>
    <property type="molecule type" value="Genomic_DNA"/>
</dbReference>
<evidence type="ECO:0000313" key="2">
    <source>
        <dbReference type="EMBL" id="GAA3844769.1"/>
    </source>
</evidence>
<keyword evidence="3" id="KW-1185">Reference proteome</keyword>
<proteinExistence type="predicted"/>